<reference evidence="3 4" key="1">
    <citation type="submission" date="2019-08" db="EMBL/GenBank/DDBJ databases">
        <title>Hyperibacter terrae gen. nov., sp. nov. and Hyperibacter viscosus sp. nov., two new members in the family Rhodospirillaceae isolated from the rhizosphere of Hypericum perforatum.</title>
        <authorList>
            <person name="Noviana Z."/>
        </authorList>
    </citation>
    <scope>NUCLEOTIDE SEQUENCE [LARGE SCALE GENOMIC DNA]</scope>
    <source>
        <strain evidence="3 4">R5959</strain>
    </source>
</reference>
<sequence length="166" mass="18616">MESDPELFMTQRSVTHATFTIERLYDASPAQVFAAWSSVEAKSRWFAADEKGWKTGGLTLDFRTGGRESVTSTSKDGIAHVYNALYHDIVANERIIFSYDMHLDRNRISVSLATVMLEPRAKGTKLTFTEQGAFLDGHDDAGRRERGTEGLLDSLGRRLQQGIRKT</sequence>
<dbReference type="InterPro" id="IPR013538">
    <property type="entry name" value="ASHA1/2-like_C"/>
</dbReference>
<dbReference type="InterPro" id="IPR023393">
    <property type="entry name" value="START-like_dom_sf"/>
</dbReference>
<dbReference type="Proteomes" id="UP000325797">
    <property type="component" value="Chromosome"/>
</dbReference>
<gene>
    <name evidence="3" type="ORF">FRZ61_14020</name>
</gene>
<name>A0A5J6MWI5_9PROT</name>
<accession>A0A5J6MWI5</accession>
<protein>
    <submittedName>
        <fullName evidence="3">Activator of HSP90 ATPase</fullName>
    </submittedName>
</protein>
<feature type="domain" description="Activator of Hsp90 ATPase homologue 1/2-like C-terminal" evidence="2">
    <location>
        <begin position="26"/>
        <end position="158"/>
    </location>
</feature>
<evidence type="ECO:0000313" key="4">
    <source>
        <dbReference type="Proteomes" id="UP000325797"/>
    </source>
</evidence>
<dbReference type="SUPFAM" id="SSF55961">
    <property type="entry name" value="Bet v1-like"/>
    <property type="match status" value="1"/>
</dbReference>
<comment type="similarity">
    <text evidence="1">Belongs to the AHA1 family.</text>
</comment>
<proteinExistence type="inferred from homology"/>
<organism evidence="3 4">
    <name type="scientific">Hypericibacter adhaerens</name>
    <dbReference type="NCBI Taxonomy" id="2602016"/>
    <lineage>
        <taxon>Bacteria</taxon>
        <taxon>Pseudomonadati</taxon>
        <taxon>Pseudomonadota</taxon>
        <taxon>Alphaproteobacteria</taxon>
        <taxon>Rhodospirillales</taxon>
        <taxon>Dongiaceae</taxon>
        <taxon>Hypericibacter</taxon>
    </lineage>
</organism>
<dbReference type="AlphaFoldDB" id="A0A5J6MWI5"/>
<dbReference type="KEGG" id="hadh:FRZ61_14020"/>
<dbReference type="Pfam" id="PF08327">
    <property type="entry name" value="AHSA1"/>
    <property type="match status" value="1"/>
</dbReference>
<evidence type="ECO:0000259" key="2">
    <source>
        <dbReference type="Pfam" id="PF08327"/>
    </source>
</evidence>
<evidence type="ECO:0000256" key="1">
    <source>
        <dbReference type="ARBA" id="ARBA00006817"/>
    </source>
</evidence>
<evidence type="ECO:0000313" key="3">
    <source>
        <dbReference type="EMBL" id="QEX21477.1"/>
    </source>
</evidence>
<dbReference type="CDD" id="cd08900">
    <property type="entry name" value="SRPBCC_CalC_Aha1-like_7"/>
    <property type="match status" value="1"/>
</dbReference>
<dbReference type="Gene3D" id="3.30.530.20">
    <property type="match status" value="1"/>
</dbReference>
<keyword evidence="4" id="KW-1185">Reference proteome</keyword>
<dbReference type="EMBL" id="CP042582">
    <property type="protein sequence ID" value="QEX21477.1"/>
    <property type="molecule type" value="Genomic_DNA"/>
</dbReference>